<organism evidence="6 7">
    <name type="scientific">Williamsia serinedens</name>
    <dbReference type="NCBI Taxonomy" id="391736"/>
    <lineage>
        <taxon>Bacteria</taxon>
        <taxon>Bacillati</taxon>
        <taxon>Actinomycetota</taxon>
        <taxon>Actinomycetes</taxon>
        <taxon>Mycobacteriales</taxon>
        <taxon>Nocardiaceae</taxon>
        <taxon>Williamsia</taxon>
    </lineage>
</organism>
<feature type="modified residue" description="N6-(pyridoxal phosphate)lysine" evidence="4">
    <location>
        <position position="214"/>
    </location>
</feature>
<evidence type="ECO:0000256" key="5">
    <source>
        <dbReference type="RuleBase" id="RU362118"/>
    </source>
</evidence>
<comment type="similarity">
    <text evidence="4">Belongs to the trans-sulfuration enzymes family. MetZ subfamily.</text>
</comment>
<dbReference type="EC" id="2.5.1.-" evidence="4"/>
<dbReference type="InterPro" id="IPR015422">
    <property type="entry name" value="PyrdxlP-dep_Trfase_small"/>
</dbReference>
<dbReference type="Gene3D" id="3.90.1150.10">
    <property type="entry name" value="Aspartate Aminotransferase, domain 1"/>
    <property type="match status" value="1"/>
</dbReference>
<protein>
    <recommendedName>
        <fullName evidence="4">O-succinylhomoserine sulfhydrylase</fullName>
        <shortName evidence="4">OSH sulfhydrylase</shortName>
        <shortName evidence="4">OSHS sulfhydrylase</shortName>
        <ecNumber evidence="4">2.5.1.-</ecNumber>
    </recommendedName>
</protein>
<keyword evidence="4" id="KW-0028">Amino-acid biosynthesis</keyword>
<keyword evidence="7" id="KW-1185">Reference proteome</keyword>
<proteinExistence type="inferred from homology"/>
<dbReference type="InterPro" id="IPR015421">
    <property type="entry name" value="PyrdxlP-dep_Trfase_major"/>
</dbReference>
<dbReference type="RefSeq" id="WP_372505026.1">
    <property type="nucleotide sequence ID" value="NZ_BAAAOE010000001.1"/>
</dbReference>
<sequence length="401" mass="43275">MIPTWRELPDDVAADTIGVRGGLMRSGFDETSEAMFLNSGYVYDSASAAERAFTGEDERFVYSRYGNPTVAMFQERLRLLEGAEACFATASGMAAVFVSLGALLGAGDRLVASRSLFGSCFVVCNEILPRWGVETVFVDGEDLSQWEEALSVPTTAVFFETPSNPMQSLVDVRRVSELAHAAGAKVVLDNVFATPLLQRSLDLGADVVVYSGTKHIDGQGRVMGGAVLGSKEYIDEPVQKLMRHTGPAMSPFSAWTLLKGLETLRLRVEASVASALRVAQFLEDDPRVKWVKYPFLASHPQHELARSQMSGGGTVVTFELTDRDGVSGKQRAFEVLDALRVIDISNNLGDAKSLITHPATTTHRAMGPDGRAAIGLSDSVVRLSVGLEAIDDLLADLDRAL</sequence>
<comment type="cofactor">
    <cofactor evidence="1 4 5">
        <name>pyridoxal 5'-phosphate</name>
        <dbReference type="ChEBI" id="CHEBI:597326"/>
    </cofactor>
</comment>
<dbReference type="PANTHER" id="PTHR11808">
    <property type="entry name" value="TRANS-SULFURATION ENZYME FAMILY MEMBER"/>
    <property type="match status" value="1"/>
</dbReference>
<evidence type="ECO:0000313" key="7">
    <source>
        <dbReference type="Proteomes" id="UP001205740"/>
    </source>
</evidence>
<accession>A0ABT1H3V8</accession>
<evidence type="ECO:0000256" key="4">
    <source>
        <dbReference type="HAMAP-Rule" id="MF_02056"/>
    </source>
</evidence>
<keyword evidence="4" id="KW-0808">Transferase</keyword>
<dbReference type="Proteomes" id="UP001205740">
    <property type="component" value="Unassembled WGS sequence"/>
</dbReference>
<dbReference type="SUPFAM" id="SSF53383">
    <property type="entry name" value="PLP-dependent transferases"/>
    <property type="match status" value="1"/>
</dbReference>
<comment type="pathway">
    <text evidence="4">Amino-acid biosynthesis; L-methionine biosynthesis via de novo pathway; L-homocysteine from O-succinyl-L-homoserine: step 1/1.</text>
</comment>
<dbReference type="InterPro" id="IPR000277">
    <property type="entry name" value="Cys/Met-Metab_PyrdxlP-dep_enz"/>
</dbReference>
<name>A0ABT1H3V8_9NOCA</name>
<dbReference type="NCBIfam" id="TIGR01325">
    <property type="entry name" value="O_suc_HS_sulf"/>
    <property type="match status" value="1"/>
</dbReference>
<dbReference type="PANTHER" id="PTHR11808:SF80">
    <property type="entry name" value="CYSTATHIONINE GAMMA-LYASE"/>
    <property type="match status" value="1"/>
</dbReference>
<comment type="caution">
    <text evidence="6">The sequence shown here is derived from an EMBL/GenBank/DDBJ whole genome shotgun (WGS) entry which is preliminary data.</text>
</comment>
<reference evidence="6 7" key="1">
    <citation type="submission" date="2022-06" db="EMBL/GenBank/DDBJ databases">
        <title>Genomic Encyclopedia of Archaeal and Bacterial Type Strains, Phase II (KMG-II): from individual species to whole genera.</title>
        <authorList>
            <person name="Goeker M."/>
        </authorList>
    </citation>
    <scope>NUCLEOTIDE SEQUENCE [LARGE SCALE GENOMIC DNA]</scope>
    <source>
        <strain evidence="6 7">DSM 45037</strain>
    </source>
</reference>
<dbReference type="NCBIfam" id="NF005870">
    <property type="entry name" value="PRK07810.1"/>
    <property type="match status" value="1"/>
</dbReference>
<keyword evidence="3 4" id="KW-0486">Methionine biosynthesis</keyword>
<comment type="subunit">
    <text evidence="4">Homotetramer.</text>
</comment>
<evidence type="ECO:0000256" key="3">
    <source>
        <dbReference type="ARBA" id="ARBA00023167"/>
    </source>
</evidence>
<dbReference type="Pfam" id="PF01053">
    <property type="entry name" value="Cys_Met_Meta_PP"/>
    <property type="match status" value="1"/>
</dbReference>
<keyword evidence="2 4" id="KW-0663">Pyridoxal phosphate</keyword>
<dbReference type="CDD" id="cd00614">
    <property type="entry name" value="CGS_like"/>
    <property type="match status" value="1"/>
</dbReference>
<evidence type="ECO:0000256" key="1">
    <source>
        <dbReference type="ARBA" id="ARBA00001933"/>
    </source>
</evidence>
<dbReference type="HAMAP" id="MF_02056">
    <property type="entry name" value="MetZ"/>
    <property type="match status" value="1"/>
</dbReference>
<evidence type="ECO:0000313" key="6">
    <source>
        <dbReference type="EMBL" id="MCP2161649.1"/>
    </source>
</evidence>
<comment type="function">
    <text evidence="4">Catalyzes the formation of L-homocysteine from O-succinyl-L-homoserine (OSHS) and hydrogen sulfide.</text>
</comment>
<gene>
    <name evidence="4" type="primary">metZ</name>
    <name evidence="6" type="ORF">LX12_002848</name>
</gene>
<dbReference type="InterPro" id="IPR015424">
    <property type="entry name" value="PyrdxlP-dep_Trfase"/>
</dbReference>
<dbReference type="Gene3D" id="3.40.640.10">
    <property type="entry name" value="Type I PLP-dependent aspartate aminotransferase-like (Major domain)"/>
    <property type="match status" value="1"/>
</dbReference>
<dbReference type="InterPro" id="IPR006234">
    <property type="entry name" value="O-succ-hSer_sulfhydrylase"/>
</dbReference>
<evidence type="ECO:0000256" key="2">
    <source>
        <dbReference type="ARBA" id="ARBA00022898"/>
    </source>
</evidence>
<dbReference type="PIRSF" id="PIRSF001434">
    <property type="entry name" value="CGS"/>
    <property type="match status" value="1"/>
</dbReference>
<dbReference type="EMBL" id="JAMTCG010000005">
    <property type="protein sequence ID" value="MCP2161649.1"/>
    <property type="molecule type" value="Genomic_DNA"/>
</dbReference>
<comment type="catalytic activity">
    <reaction evidence="4">
        <text>O-succinyl-L-homoserine + hydrogen sulfide = L-homocysteine + succinate</text>
        <dbReference type="Rhea" id="RHEA:27826"/>
        <dbReference type="ChEBI" id="CHEBI:29919"/>
        <dbReference type="ChEBI" id="CHEBI:30031"/>
        <dbReference type="ChEBI" id="CHEBI:57661"/>
        <dbReference type="ChEBI" id="CHEBI:58199"/>
    </reaction>
</comment>